<gene>
    <name evidence="2" type="ORF">KOI35_15675</name>
</gene>
<comment type="caution">
    <text evidence="2">The sequence shown here is derived from an EMBL/GenBank/DDBJ whole genome shotgun (WGS) entry which is preliminary data.</text>
</comment>
<dbReference type="Proteomes" id="UP001519654">
    <property type="component" value="Unassembled WGS sequence"/>
</dbReference>
<evidence type="ECO:0000256" key="1">
    <source>
        <dbReference type="SAM" id="MobiDB-lite"/>
    </source>
</evidence>
<dbReference type="EMBL" id="JAHKKG010000005">
    <property type="protein sequence ID" value="MBU2664942.1"/>
    <property type="molecule type" value="Genomic_DNA"/>
</dbReference>
<feature type="compositionally biased region" description="Basic and acidic residues" evidence="1">
    <location>
        <begin position="56"/>
        <end position="67"/>
    </location>
</feature>
<feature type="region of interest" description="Disordered" evidence="1">
    <location>
        <begin position="55"/>
        <end position="98"/>
    </location>
</feature>
<keyword evidence="3" id="KW-1185">Reference proteome</keyword>
<name>A0ABS5YNC5_9ACTN</name>
<feature type="compositionally biased region" description="Low complexity" evidence="1">
    <location>
        <begin position="68"/>
        <end position="78"/>
    </location>
</feature>
<dbReference type="RefSeq" id="WP_215788146.1">
    <property type="nucleotide sequence ID" value="NZ_JAHKKG010000005.1"/>
</dbReference>
<organism evidence="2 3">
    <name type="scientific">Paractinoplanes bogorensis</name>
    <dbReference type="NCBI Taxonomy" id="1610840"/>
    <lineage>
        <taxon>Bacteria</taxon>
        <taxon>Bacillati</taxon>
        <taxon>Actinomycetota</taxon>
        <taxon>Actinomycetes</taxon>
        <taxon>Micromonosporales</taxon>
        <taxon>Micromonosporaceae</taxon>
        <taxon>Paractinoplanes</taxon>
    </lineage>
</organism>
<reference evidence="2 3" key="1">
    <citation type="submission" date="2021-06" db="EMBL/GenBank/DDBJ databases">
        <title>Actinoplanes lichenicola sp. nov., and Actinoplanes ovalisporus sp. nov., isolated from lichen in Thailand.</title>
        <authorList>
            <person name="Saeng-In P."/>
            <person name="Kanchanasin P."/>
            <person name="Yuki M."/>
            <person name="Kudo T."/>
            <person name="Ohkuma M."/>
            <person name="Phongsopitanun W."/>
            <person name="Tanasupawat S."/>
        </authorList>
    </citation>
    <scope>NUCLEOTIDE SEQUENCE [LARGE SCALE GENOMIC DNA]</scope>
    <source>
        <strain evidence="2 3">NBRC 110975</strain>
    </source>
</reference>
<proteinExistence type="predicted"/>
<protein>
    <submittedName>
        <fullName evidence="2">Uncharacterized protein</fullName>
    </submittedName>
</protein>
<sequence>MTDPPTDLDAIDALIRKVTASVTGLTDQERALLAQLFAAGRNTMLGESTIHTFVHGRREGESADDSSRIGSRIGSARSADPDGGDDGPAVQITIWVRR</sequence>
<evidence type="ECO:0000313" key="2">
    <source>
        <dbReference type="EMBL" id="MBU2664942.1"/>
    </source>
</evidence>
<accession>A0ABS5YNC5</accession>
<evidence type="ECO:0000313" key="3">
    <source>
        <dbReference type="Proteomes" id="UP001519654"/>
    </source>
</evidence>